<evidence type="ECO:0000313" key="2">
    <source>
        <dbReference type="Proteomes" id="UP000622405"/>
    </source>
</evidence>
<accession>A0ABR6Z184</accession>
<keyword evidence="2" id="KW-1185">Reference proteome</keyword>
<organism evidence="1 2">
    <name type="scientific">Acetobacterium malicum</name>
    <dbReference type="NCBI Taxonomy" id="52692"/>
    <lineage>
        <taxon>Bacteria</taxon>
        <taxon>Bacillati</taxon>
        <taxon>Bacillota</taxon>
        <taxon>Clostridia</taxon>
        <taxon>Eubacteriales</taxon>
        <taxon>Eubacteriaceae</taxon>
        <taxon>Acetobacterium</taxon>
    </lineage>
</organism>
<gene>
    <name evidence="1" type="ORF">GH811_16845</name>
</gene>
<evidence type="ECO:0000313" key="1">
    <source>
        <dbReference type="EMBL" id="MBC3901280.1"/>
    </source>
</evidence>
<name>A0ABR6Z184_9FIRM</name>
<sequence>MLNSAQVRELFEKEAILFGDRDGVTIGRAMELFGTNATKFANDHSRGWANGFGIGDYTAHYLTFAGFQRAASYANVEEIKKETKNMKEKME</sequence>
<comment type="caution">
    <text evidence="1">The sequence shown here is derived from an EMBL/GenBank/DDBJ whole genome shotgun (WGS) entry which is preliminary data.</text>
</comment>
<dbReference type="EMBL" id="WJBE01000024">
    <property type="protein sequence ID" value="MBC3901280.1"/>
    <property type="molecule type" value="Genomic_DNA"/>
</dbReference>
<dbReference type="Proteomes" id="UP000622405">
    <property type="component" value="Unassembled WGS sequence"/>
</dbReference>
<dbReference type="RefSeq" id="WP_186895348.1">
    <property type="nucleotide sequence ID" value="NZ_WJBE01000024.1"/>
</dbReference>
<reference evidence="1 2" key="1">
    <citation type="journal article" date="2020" name="mSystems">
        <title>Defining Genomic and Predicted Metabolic Features of the Acetobacterium Genus.</title>
        <authorList>
            <person name="Ross D.E."/>
            <person name="Marshall C.W."/>
            <person name="Gulliver D."/>
            <person name="May H.D."/>
            <person name="Norman R.S."/>
        </authorList>
    </citation>
    <scope>NUCLEOTIDE SEQUENCE [LARGE SCALE GENOMIC DNA]</scope>
    <source>
        <strain evidence="1 2">DSM 4132</strain>
    </source>
</reference>
<protein>
    <submittedName>
        <fullName evidence="1">Uncharacterized protein</fullName>
    </submittedName>
</protein>
<proteinExistence type="predicted"/>